<evidence type="ECO:0000256" key="9">
    <source>
        <dbReference type="ARBA" id="ARBA00022516"/>
    </source>
</evidence>
<dbReference type="GO" id="GO:0004605">
    <property type="term" value="F:phosphatidate cytidylyltransferase activity"/>
    <property type="evidence" value="ECO:0007669"/>
    <property type="project" value="UniProtKB-EC"/>
</dbReference>
<keyword evidence="14" id="KW-0443">Lipid metabolism</keyword>
<evidence type="ECO:0000256" key="3">
    <source>
        <dbReference type="ARBA" id="ARBA00005119"/>
    </source>
</evidence>
<evidence type="ECO:0000256" key="14">
    <source>
        <dbReference type="ARBA" id="ARBA00023098"/>
    </source>
</evidence>
<evidence type="ECO:0000256" key="7">
    <source>
        <dbReference type="ARBA" id="ARBA00019373"/>
    </source>
</evidence>
<evidence type="ECO:0000256" key="16">
    <source>
        <dbReference type="ARBA" id="ARBA00023209"/>
    </source>
</evidence>
<sequence length="223" mass="25847">MFFWKNHIFLFSEINVIKQKYLIYCVLTISSIWWMIALVIFAYYPKSSFLWRNKILIHLIIGWNIIFPLFFSLITLYQFNIVSETLIGSWIIMYVLMLTFCLDSGAYICGKLFGKNMFSKIISPNKTWEGILGGTILSYCNAYLFYKNKFIQIDATIFFISSSIAMIFGIMGDLIMSMFKRYANVKDSGCLIPGHGGILDRIDSLSASIPIFTYLILSIFRIF</sequence>
<comment type="catalytic activity">
    <reaction evidence="1 18">
        <text>a 1,2-diacyl-sn-glycero-3-phosphate + CTP + H(+) = a CDP-1,2-diacyl-sn-glycerol + diphosphate</text>
        <dbReference type="Rhea" id="RHEA:16229"/>
        <dbReference type="ChEBI" id="CHEBI:15378"/>
        <dbReference type="ChEBI" id="CHEBI:33019"/>
        <dbReference type="ChEBI" id="CHEBI:37563"/>
        <dbReference type="ChEBI" id="CHEBI:58332"/>
        <dbReference type="ChEBI" id="CHEBI:58608"/>
        <dbReference type="EC" id="2.7.7.41"/>
    </reaction>
</comment>
<comment type="pathway">
    <text evidence="3 18">Phospholipid metabolism; CDP-diacylglycerol biosynthesis; CDP-diacylglycerol from sn-glycerol 3-phosphate: step 3/3.</text>
</comment>
<evidence type="ECO:0000256" key="4">
    <source>
        <dbReference type="ARBA" id="ARBA00005189"/>
    </source>
</evidence>
<feature type="transmembrane region" description="Helical" evidence="19">
    <location>
        <begin position="158"/>
        <end position="179"/>
    </location>
</feature>
<keyword evidence="16" id="KW-0594">Phospholipid biosynthesis</keyword>
<keyword evidence="10 18" id="KW-0808">Transferase</keyword>
<dbReference type="GO" id="GO:0016024">
    <property type="term" value="P:CDP-diacylglycerol biosynthetic process"/>
    <property type="evidence" value="ECO:0007669"/>
    <property type="project" value="UniProtKB-UniPathway"/>
</dbReference>
<keyword evidence="17" id="KW-1208">Phospholipid metabolism</keyword>
<evidence type="ECO:0000313" key="21">
    <source>
        <dbReference type="Proteomes" id="UP000009061"/>
    </source>
</evidence>
<dbReference type="UniPathway" id="UPA00557">
    <property type="reaction ID" value="UER00614"/>
</dbReference>
<evidence type="ECO:0000256" key="15">
    <source>
        <dbReference type="ARBA" id="ARBA00023136"/>
    </source>
</evidence>
<dbReference type="GO" id="GO:0005886">
    <property type="term" value="C:plasma membrane"/>
    <property type="evidence" value="ECO:0007669"/>
    <property type="project" value="UniProtKB-SubCell"/>
</dbReference>
<keyword evidence="8" id="KW-1003">Cell membrane</keyword>
<evidence type="ECO:0000256" key="18">
    <source>
        <dbReference type="RuleBase" id="RU003938"/>
    </source>
</evidence>
<dbReference type="InterPro" id="IPR000374">
    <property type="entry name" value="PC_trans"/>
</dbReference>
<dbReference type="PANTHER" id="PTHR46382:SF1">
    <property type="entry name" value="PHOSPHATIDATE CYTIDYLYLTRANSFERASE"/>
    <property type="match status" value="1"/>
</dbReference>
<evidence type="ECO:0000256" key="12">
    <source>
        <dbReference type="ARBA" id="ARBA00022695"/>
    </source>
</evidence>
<evidence type="ECO:0000256" key="17">
    <source>
        <dbReference type="ARBA" id="ARBA00023264"/>
    </source>
</evidence>
<evidence type="ECO:0000256" key="2">
    <source>
        <dbReference type="ARBA" id="ARBA00004651"/>
    </source>
</evidence>
<evidence type="ECO:0000256" key="13">
    <source>
        <dbReference type="ARBA" id="ARBA00022989"/>
    </source>
</evidence>
<accession>H6Q4S8</accession>
<evidence type="ECO:0000256" key="11">
    <source>
        <dbReference type="ARBA" id="ARBA00022692"/>
    </source>
</evidence>
<keyword evidence="21" id="KW-1185">Reference proteome</keyword>
<dbReference type="eggNOG" id="COG4589">
    <property type="taxonomic scope" value="Bacteria"/>
</dbReference>
<dbReference type="PANTHER" id="PTHR46382">
    <property type="entry name" value="PHOSPHATIDATE CYTIDYLYLTRANSFERASE"/>
    <property type="match status" value="1"/>
</dbReference>
<evidence type="ECO:0000256" key="1">
    <source>
        <dbReference type="ARBA" id="ARBA00001698"/>
    </source>
</evidence>
<proteinExistence type="inferred from homology"/>
<dbReference type="KEGG" id="wgl:WIGMOR_0379"/>
<evidence type="ECO:0000256" key="8">
    <source>
        <dbReference type="ARBA" id="ARBA00022475"/>
    </source>
</evidence>
<evidence type="ECO:0000256" key="10">
    <source>
        <dbReference type="ARBA" id="ARBA00022679"/>
    </source>
</evidence>
<evidence type="ECO:0000313" key="20">
    <source>
        <dbReference type="EMBL" id="AFA41211.1"/>
    </source>
</evidence>
<dbReference type="Proteomes" id="UP000009061">
    <property type="component" value="Chromosome"/>
</dbReference>
<organism evidence="20 21">
    <name type="scientific">Wigglesworthia glossinidia endosymbiont of Glossina morsitans morsitans</name>
    <name type="common">Yale colony</name>
    <dbReference type="NCBI Taxonomy" id="1142511"/>
    <lineage>
        <taxon>Bacteria</taxon>
        <taxon>Pseudomonadati</taxon>
        <taxon>Pseudomonadota</taxon>
        <taxon>Gammaproteobacteria</taxon>
        <taxon>Enterobacterales</taxon>
        <taxon>Erwiniaceae</taxon>
        <taxon>Wigglesworthia</taxon>
    </lineage>
</organism>
<dbReference type="AlphaFoldDB" id="H6Q4S8"/>
<dbReference type="EMBL" id="CP003315">
    <property type="protein sequence ID" value="AFA41211.1"/>
    <property type="molecule type" value="Genomic_DNA"/>
</dbReference>
<keyword evidence="9" id="KW-0444">Lipid biosynthesis</keyword>
<dbReference type="HOGENOM" id="CLU_037294_1_2_6"/>
<dbReference type="STRING" id="1142511.WIGMOR_0379"/>
<feature type="transmembrane region" description="Helical" evidence="19">
    <location>
        <begin position="21"/>
        <end position="43"/>
    </location>
</feature>
<feature type="transmembrane region" description="Helical" evidence="19">
    <location>
        <begin position="205"/>
        <end position="222"/>
    </location>
</feature>
<comment type="subcellular location">
    <subcellularLocation>
        <location evidence="2">Cell membrane</location>
        <topology evidence="2">Multi-pass membrane protein</topology>
    </subcellularLocation>
</comment>
<keyword evidence="15 19" id="KW-0472">Membrane</keyword>
<name>H6Q4S8_WIGGL</name>
<dbReference type="PROSITE" id="PS01315">
    <property type="entry name" value="CDS"/>
    <property type="match status" value="1"/>
</dbReference>
<keyword evidence="13 19" id="KW-1133">Transmembrane helix</keyword>
<keyword evidence="11 18" id="KW-0812">Transmembrane</keyword>
<reference evidence="20 21" key="1">
    <citation type="journal article" date="2012" name="MBio">
        <title>Insight into the transmission biology and species-specific functional capabilities of tsetse (Diptera: glossinidae) obligate symbiont wigglesworthia.</title>
        <authorList>
            <person name="Rio R.V."/>
            <person name="Symula R.E."/>
            <person name="Wang J."/>
            <person name="Lohs C."/>
            <person name="Wu Y.N."/>
            <person name="Snyder A.K."/>
            <person name="Bjornson R.D."/>
            <person name="Oshima K."/>
            <person name="Biehl B.S."/>
            <person name="Perna N.T."/>
            <person name="Hattori M."/>
            <person name="Aksoy S."/>
        </authorList>
    </citation>
    <scope>NUCLEOTIDE SEQUENCE [LARGE SCALE GENOMIC DNA]</scope>
    <source>
        <strain evidence="20">WGM</strain>
    </source>
</reference>
<protein>
    <recommendedName>
        <fullName evidence="7 18">Phosphatidate cytidylyltransferase</fullName>
        <ecNumber evidence="6 18">2.7.7.41</ecNumber>
    </recommendedName>
</protein>
<evidence type="ECO:0000256" key="19">
    <source>
        <dbReference type="SAM" id="Phobius"/>
    </source>
</evidence>
<feature type="transmembrane region" description="Helical" evidence="19">
    <location>
        <begin position="89"/>
        <end position="108"/>
    </location>
</feature>
<comment type="pathway">
    <text evidence="4">Lipid metabolism.</text>
</comment>
<feature type="transmembrane region" description="Helical" evidence="19">
    <location>
        <begin position="55"/>
        <end position="77"/>
    </location>
</feature>
<comment type="similarity">
    <text evidence="5 18">Belongs to the CDS family.</text>
</comment>
<gene>
    <name evidence="20" type="primary">cdsA</name>
    <name evidence="20" type="ORF">WIGMOR_0379</name>
</gene>
<evidence type="ECO:0000256" key="5">
    <source>
        <dbReference type="ARBA" id="ARBA00010185"/>
    </source>
</evidence>
<dbReference type="EC" id="2.7.7.41" evidence="6 18"/>
<dbReference type="Pfam" id="PF01148">
    <property type="entry name" value="CTP_transf_1"/>
    <property type="match status" value="1"/>
</dbReference>
<evidence type="ECO:0000256" key="6">
    <source>
        <dbReference type="ARBA" id="ARBA00012487"/>
    </source>
</evidence>
<feature type="transmembrane region" description="Helical" evidence="19">
    <location>
        <begin position="128"/>
        <end position="146"/>
    </location>
</feature>
<keyword evidence="12 18" id="KW-0548">Nucleotidyltransferase</keyword>